<feature type="binding site" evidence="8 10">
    <location>
        <position position="119"/>
    </location>
    <ligand>
        <name>substrate</name>
    </ligand>
</feature>
<evidence type="ECO:0000256" key="10">
    <source>
        <dbReference type="PIRSR" id="PIRSR000445-2"/>
    </source>
</evidence>
<evidence type="ECO:0000256" key="6">
    <source>
        <dbReference type="ARBA" id="ARBA00023244"/>
    </source>
</evidence>
<dbReference type="InterPro" id="IPR015896">
    <property type="entry name" value="4pyrrol_synth_GluRdtase_dimer"/>
</dbReference>
<dbReference type="InterPro" id="IPR036453">
    <property type="entry name" value="GluRdtase_dimer_dom_sf"/>
</dbReference>
<comment type="subunit">
    <text evidence="8">Homodimer.</text>
</comment>
<dbReference type="Proteomes" id="UP000295601">
    <property type="component" value="Unassembled WGS sequence"/>
</dbReference>
<dbReference type="InterPro" id="IPR015895">
    <property type="entry name" value="4pyrrol_synth_GluRdtase_N"/>
</dbReference>
<evidence type="ECO:0000256" key="9">
    <source>
        <dbReference type="PIRSR" id="PIRSR000445-1"/>
    </source>
</evidence>
<evidence type="ECO:0000259" key="16">
    <source>
        <dbReference type="Pfam" id="PF05201"/>
    </source>
</evidence>
<dbReference type="RefSeq" id="WP_133616096.1">
    <property type="nucleotide sequence ID" value="NZ_SNYA01000002.1"/>
</dbReference>
<dbReference type="Gene3D" id="3.40.50.720">
    <property type="entry name" value="NAD(P)-binding Rossmann-like Domain"/>
    <property type="match status" value="1"/>
</dbReference>
<evidence type="ECO:0000256" key="12">
    <source>
        <dbReference type="PIRSR" id="PIRSR000445-4"/>
    </source>
</evidence>
<proteinExistence type="inferred from homology"/>
<dbReference type="InterPro" id="IPR018214">
    <property type="entry name" value="GluRdtase_CS"/>
</dbReference>
<dbReference type="PANTHER" id="PTHR43013">
    <property type="entry name" value="GLUTAMYL-TRNA REDUCTASE"/>
    <property type="match status" value="1"/>
</dbReference>
<comment type="similarity">
    <text evidence="2 8 13">Belongs to the glutamyl-tRNA reductase family.</text>
</comment>
<feature type="domain" description="Glutamyl-tRNA reductase N-terminal" evidence="16">
    <location>
        <begin position="5"/>
        <end position="155"/>
    </location>
</feature>
<keyword evidence="6 8" id="KW-0627">Porphyrin biosynthesis</keyword>
<dbReference type="Pfam" id="PF05201">
    <property type="entry name" value="GlutR_N"/>
    <property type="match status" value="1"/>
</dbReference>
<dbReference type="GO" id="GO:0050661">
    <property type="term" value="F:NADP binding"/>
    <property type="evidence" value="ECO:0007669"/>
    <property type="project" value="InterPro"/>
</dbReference>
<dbReference type="SUPFAM" id="SSF69742">
    <property type="entry name" value="Glutamyl tRNA-reductase catalytic, N-terminal domain"/>
    <property type="match status" value="1"/>
</dbReference>
<dbReference type="InterPro" id="IPR036343">
    <property type="entry name" value="GluRdtase_N_sf"/>
</dbReference>
<dbReference type="PROSITE" id="PS00747">
    <property type="entry name" value="GLUTR"/>
    <property type="match status" value="1"/>
</dbReference>
<dbReference type="EC" id="1.2.1.70" evidence="3 8"/>
<keyword evidence="18" id="KW-1185">Reference proteome</keyword>
<feature type="active site" description="Nucleophile" evidence="8 9">
    <location>
        <position position="44"/>
    </location>
</feature>
<dbReference type="AlphaFoldDB" id="A0A4R6S6Q0"/>
<evidence type="ECO:0000256" key="2">
    <source>
        <dbReference type="ARBA" id="ARBA00005916"/>
    </source>
</evidence>
<evidence type="ECO:0000313" key="17">
    <source>
        <dbReference type="EMBL" id="TDP94476.1"/>
    </source>
</evidence>
<keyword evidence="5 8" id="KW-0560">Oxidoreductase</keyword>
<dbReference type="GO" id="GO:0019353">
    <property type="term" value="P:protoporphyrinogen IX biosynthetic process from glutamate"/>
    <property type="evidence" value="ECO:0007669"/>
    <property type="project" value="TreeGrafter"/>
</dbReference>
<evidence type="ECO:0000313" key="18">
    <source>
        <dbReference type="Proteomes" id="UP000295601"/>
    </source>
</evidence>
<comment type="function">
    <text evidence="8">Catalyzes the NADPH-dependent reduction of glutamyl-tRNA(Glu) to glutamate 1-semialdehyde (GSA).</text>
</comment>
<sequence length="429" mass="44934">MLLCISLNHRASSLPLLESAARHSERIAASFASFAPGSALLATCNRFELYLDAPEHPSEASAEFTDAALQQFAVIAELPLAELTAAAEVAVDGAAARHLFAVASGLESAALGEDEIAGQVRRAHTTARAANTVTDGLERLFQTATRTSRSIRERTGIHSAGRSLVRLALVLAERRVPAWSEASIVLIGTGAYAGATVAALRDRGAKDILVHSPSGRAVAFAASHDLTAIAPENLDRALAEADLVIACSTTQDPLLHAADFARSGHTAAARTQSSSMGSGETESEARPQLLLDLGMPRNIDPEVAELPGIELLDLDTIARHAPVPELSAESEARELVEAAAAEFATDQAERIIGPTLAGLRGHVLSILEDELCRAHGGASATPGGEVETALRRFTGRLLHEPTTRLRALAREGKHAEAQAAANALFGVEA</sequence>
<dbReference type="Pfam" id="PF01488">
    <property type="entry name" value="Shikimate_DH"/>
    <property type="match status" value="1"/>
</dbReference>
<feature type="binding site" evidence="8 10">
    <location>
        <position position="108"/>
    </location>
    <ligand>
        <name>substrate</name>
    </ligand>
</feature>
<keyword evidence="4 8" id="KW-0521">NADP</keyword>
<reference evidence="17 18" key="1">
    <citation type="submission" date="2019-03" db="EMBL/GenBank/DDBJ databases">
        <title>Genomic analyses of the natural microbiome of Caenorhabditis elegans.</title>
        <authorList>
            <person name="Samuel B."/>
        </authorList>
    </citation>
    <scope>NUCLEOTIDE SEQUENCE [LARGE SCALE GENOMIC DNA]</scope>
    <source>
        <strain evidence="17 18">JUb18</strain>
    </source>
</reference>
<feature type="binding site" evidence="8 10">
    <location>
        <begin position="43"/>
        <end position="46"/>
    </location>
    <ligand>
        <name>substrate</name>
    </ligand>
</feature>
<accession>A0A4R6S6Q0</accession>
<evidence type="ECO:0000259" key="15">
    <source>
        <dbReference type="Pfam" id="PF01488"/>
    </source>
</evidence>
<comment type="domain">
    <text evidence="8">Possesses an unusual extended V-shaped dimeric structure with each monomer consisting of three distinct domains arranged along a curved 'spinal' alpha-helix. The N-terminal catalytic domain specifically recognizes the glutamate moiety of the substrate. The second domain is the NADPH-binding domain, and the third C-terminal domain is responsible for dimerization.</text>
</comment>
<dbReference type="InterPro" id="IPR000343">
    <property type="entry name" value="4pyrrol_synth_GluRdtase"/>
</dbReference>
<gene>
    <name evidence="8" type="primary">hemA</name>
    <name evidence="17" type="ORF">EDF62_0894</name>
</gene>
<dbReference type="SUPFAM" id="SSF69075">
    <property type="entry name" value="Glutamyl tRNA-reductase dimerization domain"/>
    <property type="match status" value="1"/>
</dbReference>
<comment type="caution">
    <text evidence="17">The sequence shown here is derived from an EMBL/GenBank/DDBJ whole genome shotgun (WGS) entry which is preliminary data.</text>
</comment>
<dbReference type="Pfam" id="PF00745">
    <property type="entry name" value="GlutR_dimer"/>
    <property type="match status" value="1"/>
</dbReference>
<comment type="pathway">
    <text evidence="1 8 13">Porphyrin-containing compound metabolism; protoporphyrin-IX biosynthesis; 5-aminolevulinate from L-glutamyl-tRNA(Glu): step 1/2.</text>
</comment>
<dbReference type="HAMAP" id="MF_00087">
    <property type="entry name" value="Glu_tRNA_reductase"/>
    <property type="match status" value="1"/>
</dbReference>
<protein>
    <recommendedName>
        <fullName evidence="3 8">Glutamyl-tRNA reductase</fullName>
        <shortName evidence="8">GluTR</shortName>
        <ecNumber evidence="3 8">1.2.1.70</ecNumber>
    </recommendedName>
</protein>
<feature type="binding site" evidence="8 11">
    <location>
        <begin position="188"/>
        <end position="193"/>
    </location>
    <ligand>
        <name>NADP(+)</name>
        <dbReference type="ChEBI" id="CHEBI:58349"/>
    </ligand>
</feature>
<dbReference type="InterPro" id="IPR006151">
    <property type="entry name" value="Shikm_DH/Glu-tRNA_Rdtase"/>
</dbReference>
<dbReference type="Gene3D" id="3.30.460.30">
    <property type="entry name" value="Glutamyl-tRNA reductase, N-terminal domain"/>
    <property type="match status" value="1"/>
</dbReference>
<evidence type="ECO:0000256" key="3">
    <source>
        <dbReference type="ARBA" id="ARBA00012970"/>
    </source>
</evidence>
<dbReference type="PANTHER" id="PTHR43013:SF1">
    <property type="entry name" value="GLUTAMYL-TRNA REDUCTASE"/>
    <property type="match status" value="1"/>
</dbReference>
<feature type="binding site" evidence="8 10">
    <location>
        <begin position="113"/>
        <end position="115"/>
    </location>
    <ligand>
        <name>substrate</name>
    </ligand>
</feature>
<evidence type="ECO:0000256" key="13">
    <source>
        <dbReference type="RuleBase" id="RU000584"/>
    </source>
</evidence>
<comment type="miscellaneous">
    <text evidence="8">During catalysis, the active site Cys acts as a nucleophile attacking the alpha-carbonyl group of tRNA-bound glutamate with the formation of a thioester intermediate between enzyme and glutamate, and the concomitant release of tRNA(Glu). The thioester intermediate is finally reduced by direct hydride transfer from NADPH, to form the product GSA.</text>
</comment>
<dbReference type="EMBL" id="SNYA01000002">
    <property type="protein sequence ID" value="TDP94476.1"/>
    <property type="molecule type" value="Genomic_DNA"/>
</dbReference>
<dbReference type="NCBIfam" id="TIGR01035">
    <property type="entry name" value="hemA"/>
    <property type="match status" value="1"/>
</dbReference>
<evidence type="ECO:0000256" key="8">
    <source>
        <dbReference type="HAMAP-Rule" id="MF_00087"/>
    </source>
</evidence>
<evidence type="ECO:0000256" key="1">
    <source>
        <dbReference type="ARBA" id="ARBA00005059"/>
    </source>
</evidence>
<evidence type="ECO:0000256" key="5">
    <source>
        <dbReference type="ARBA" id="ARBA00023002"/>
    </source>
</evidence>
<dbReference type="InterPro" id="IPR036291">
    <property type="entry name" value="NAD(P)-bd_dom_sf"/>
</dbReference>
<feature type="domain" description="Quinate/shikimate 5-dehydrogenase/glutamyl-tRNA reductase" evidence="15">
    <location>
        <begin position="171"/>
        <end position="317"/>
    </location>
</feature>
<feature type="site" description="Important for activity" evidence="8 12">
    <location>
        <position position="98"/>
    </location>
</feature>
<dbReference type="UniPathway" id="UPA00251">
    <property type="reaction ID" value="UER00316"/>
</dbReference>
<evidence type="ECO:0000256" key="4">
    <source>
        <dbReference type="ARBA" id="ARBA00022857"/>
    </source>
</evidence>
<dbReference type="PIRSF" id="PIRSF000445">
    <property type="entry name" value="4pyrrol_synth_GluRdtase"/>
    <property type="match status" value="1"/>
</dbReference>
<comment type="catalytic activity">
    <reaction evidence="7 8 13">
        <text>(S)-4-amino-5-oxopentanoate + tRNA(Glu) + NADP(+) = L-glutamyl-tRNA(Glu) + NADPH + H(+)</text>
        <dbReference type="Rhea" id="RHEA:12344"/>
        <dbReference type="Rhea" id="RHEA-COMP:9663"/>
        <dbReference type="Rhea" id="RHEA-COMP:9680"/>
        <dbReference type="ChEBI" id="CHEBI:15378"/>
        <dbReference type="ChEBI" id="CHEBI:57501"/>
        <dbReference type="ChEBI" id="CHEBI:57783"/>
        <dbReference type="ChEBI" id="CHEBI:58349"/>
        <dbReference type="ChEBI" id="CHEBI:78442"/>
        <dbReference type="ChEBI" id="CHEBI:78520"/>
        <dbReference type="EC" id="1.2.1.70"/>
    </reaction>
</comment>
<dbReference type="OrthoDB" id="110209at2"/>
<dbReference type="SUPFAM" id="SSF51735">
    <property type="entry name" value="NAD(P)-binding Rossmann-fold domains"/>
    <property type="match status" value="1"/>
</dbReference>
<dbReference type="NCBIfam" id="NF000750">
    <property type="entry name" value="PRK00045.3-4"/>
    <property type="match status" value="1"/>
</dbReference>
<organism evidence="17 18">
    <name type="scientific">Leucobacter luti</name>
    <dbReference type="NCBI Taxonomy" id="340320"/>
    <lineage>
        <taxon>Bacteria</taxon>
        <taxon>Bacillati</taxon>
        <taxon>Actinomycetota</taxon>
        <taxon>Actinomycetes</taxon>
        <taxon>Micrococcales</taxon>
        <taxon>Microbacteriaceae</taxon>
        <taxon>Leucobacter</taxon>
    </lineage>
</organism>
<name>A0A4R6S6Q0_9MICO</name>
<evidence type="ECO:0000259" key="14">
    <source>
        <dbReference type="Pfam" id="PF00745"/>
    </source>
</evidence>
<evidence type="ECO:0000256" key="7">
    <source>
        <dbReference type="ARBA" id="ARBA00047464"/>
    </source>
</evidence>
<dbReference type="GO" id="GO:0008883">
    <property type="term" value="F:glutamyl-tRNA reductase activity"/>
    <property type="evidence" value="ECO:0007669"/>
    <property type="project" value="UniProtKB-UniRule"/>
</dbReference>
<feature type="domain" description="Tetrapyrrole biosynthesis glutamyl-tRNA reductase dimerisation" evidence="14">
    <location>
        <begin position="331"/>
        <end position="426"/>
    </location>
</feature>
<evidence type="ECO:0000256" key="11">
    <source>
        <dbReference type="PIRSR" id="PIRSR000445-3"/>
    </source>
</evidence>